<reference evidence="2 3" key="1">
    <citation type="submission" date="2022-11" db="EMBL/GenBank/DDBJ databases">
        <title>Mycobacterium sp. nov.</title>
        <authorList>
            <person name="Papic B."/>
            <person name="Spicic S."/>
            <person name="Duvnjak S."/>
        </authorList>
    </citation>
    <scope>NUCLEOTIDE SEQUENCE [LARGE SCALE GENOMIC DNA]</scope>
    <source>
        <strain evidence="2 3">CVI_P4</strain>
    </source>
</reference>
<comment type="caution">
    <text evidence="2">The sequence shown here is derived from an EMBL/GenBank/DDBJ whole genome shotgun (WGS) entry which is preliminary data.</text>
</comment>
<dbReference type="Gene3D" id="3.20.20.30">
    <property type="entry name" value="Luciferase-like domain"/>
    <property type="match status" value="1"/>
</dbReference>
<dbReference type="InterPro" id="IPR036661">
    <property type="entry name" value="Luciferase-like_sf"/>
</dbReference>
<keyword evidence="2" id="KW-0560">Oxidoreductase</keyword>
<sequence>MLIDGKIKGDSIASITASACQHESNGYDGAWSSESAHDPFLPLVLAAEHTTGLTLGTSIAVAFARSPMTTAYSAWDLNALAEGRFILGLGSQVQAHVERRFSMPWSRPAARMREFVLAMRAVWTSWQTGGELNFTGDFYRHTLMTPFFSPPRNTFGAPKVFVAAVGGSMTEVAGEVCDGLFPHPFTTARYMREVTLPAVERGISRSGRRRADFQIAHNPLVATARTEEEMAQAVRAVREQVAFYASTPAYRGVLDLHGWSALGIELHELSRSDQADKWTRMGDAVTDEVLHEFAIVAEPADVANALAARWEGLVDRISFYTPYPRDEELFVEILGALKLQVAGAG</sequence>
<feature type="domain" description="Luciferase-like" evidence="1">
    <location>
        <begin position="10"/>
        <end position="314"/>
    </location>
</feature>
<dbReference type="EC" id="1.-.-.-" evidence="2"/>
<dbReference type="PANTHER" id="PTHR43244:SF2">
    <property type="entry name" value="CONSERVED HYPOTHETICAL ALANINE AND PROLINE-RICH PROTEIN"/>
    <property type="match status" value="1"/>
</dbReference>
<dbReference type="NCBIfam" id="TIGR03617">
    <property type="entry name" value="F420_MSMEG_2256"/>
    <property type="match status" value="1"/>
</dbReference>
<dbReference type="InterPro" id="IPR011251">
    <property type="entry name" value="Luciferase-like_dom"/>
</dbReference>
<dbReference type="GO" id="GO:0016491">
    <property type="term" value="F:oxidoreductase activity"/>
    <property type="evidence" value="ECO:0007669"/>
    <property type="project" value="UniProtKB-KW"/>
</dbReference>
<dbReference type="InterPro" id="IPR050564">
    <property type="entry name" value="F420-G6PD/mer"/>
</dbReference>
<dbReference type="InterPro" id="IPR019919">
    <property type="entry name" value="Lucif-like_OxRdtase_MSMEG_2256"/>
</dbReference>
<dbReference type="RefSeq" id="WP_266000706.1">
    <property type="nucleotide sequence ID" value="NZ_JAPJDN010000049.1"/>
</dbReference>
<keyword evidence="3" id="KW-1185">Reference proteome</keyword>
<gene>
    <name evidence="2" type="ORF">ORI27_29525</name>
</gene>
<dbReference type="CDD" id="cd01097">
    <property type="entry name" value="Tetrahydromethanopterin_reductase"/>
    <property type="match status" value="1"/>
</dbReference>
<evidence type="ECO:0000259" key="1">
    <source>
        <dbReference type="Pfam" id="PF00296"/>
    </source>
</evidence>
<dbReference type="EMBL" id="JAPJDO010000049">
    <property type="protein sequence ID" value="MCX2940839.1"/>
    <property type="molecule type" value="Genomic_DNA"/>
</dbReference>
<dbReference type="Pfam" id="PF00296">
    <property type="entry name" value="Bac_luciferase"/>
    <property type="match status" value="1"/>
</dbReference>
<proteinExistence type="predicted"/>
<protein>
    <submittedName>
        <fullName evidence="2">TIGR03617 family F420-dependent LLM class oxidoreductase</fullName>
        <ecNumber evidence="2">1.-.-.-</ecNumber>
    </submittedName>
</protein>
<evidence type="ECO:0000313" key="3">
    <source>
        <dbReference type="Proteomes" id="UP001300745"/>
    </source>
</evidence>
<dbReference type="PANTHER" id="PTHR43244">
    <property type="match status" value="1"/>
</dbReference>
<name>A0ABT3SNW6_9MYCO</name>
<organism evidence="2 3">
    <name type="scientific">Mycobacterium pinniadriaticum</name>
    <dbReference type="NCBI Taxonomy" id="2994102"/>
    <lineage>
        <taxon>Bacteria</taxon>
        <taxon>Bacillati</taxon>
        <taxon>Actinomycetota</taxon>
        <taxon>Actinomycetes</taxon>
        <taxon>Mycobacteriales</taxon>
        <taxon>Mycobacteriaceae</taxon>
        <taxon>Mycobacterium</taxon>
    </lineage>
</organism>
<dbReference type="Proteomes" id="UP001300745">
    <property type="component" value="Unassembled WGS sequence"/>
</dbReference>
<accession>A0ABT3SNW6</accession>
<dbReference type="SUPFAM" id="SSF51679">
    <property type="entry name" value="Bacterial luciferase-like"/>
    <property type="match status" value="1"/>
</dbReference>
<evidence type="ECO:0000313" key="2">
    <source>
        <dbReference type="EMBL" id="MCX2940839.1"/>
    </source>
</evidence>